<evidence type="ECO:0000313" key="2">
    <source>
        <dbReference type="EMBL" id="SHH11059.1"/>
    </source>
</evidence>
<evidence type="ECO:0000259" key="1">
    <source>
        <dbReference type="Pfam" id="PF14355"/>
    </source>
</evidence>
<sequence>MIVFFSGTGAQGFEILSTSMSFDKWIEFKCTVSQLLRAQNKHFAAELLETIPFNLSEGTNCFGDEFFVLHTSASVKRYVELAELKNSPQVLLALREIALAFKELEIYVRFIVAEVCTETVELVKQPEPEVTTEVVERALKDSQQLIYTSGAASAVDRVHTALHGYLRAICVKAKIPFSEHASLTELFKTVRTNHSSFDNITAGAEESKRLFGALATIVDTLNTLRNRASIAHPNNRILEEAEAILAVNCVRTILHYLNAKL</sequence>
<dbReference type="InterPro" id="IPR026001">
    <property type="entry name" value="Abi-like_C"/>
</dbReference>
<proteinExistence type="predicted"/>
<name>A0A1M5QBC9_9FIRM</name>
<feature type="domain" description="Abortive infection protein-like C-terminal" evidence="1">
    <location>
        <begin position="188"/>
        <end position="257"/>
    </location>
</feature>
<organism evidence="2 3">
    <name type="scientific">Desulfosporosinus lacus DSM 15449</name>
    <dbReference type="NCBI Taxonomy" id="1121420"/>
    <lineage>
        <taxon>Bacteria</taxon>
        <taxon>Bacillati</taxon>
        <taxon>Bacillota</taxon>
        <taxon>Clostridia</taxon>
        <taxon>Eubacteriales</taxon>
        <taxon>Desulfitobacteriaceae</taxon>
        <taxon>Desulfosporosinus</taxon>
    </lineage>
</organism>
<dbReference type="EMBL" id="FQXJ01000003">
    <property type="protein sequence ID" value="SHH11059.1"/>
    <property type="molecule type" value="Genomic_DNA"/>
</dbReference>
<protein>
    <submittedName>
        <fullName evidence="2">HEPN domain-containing protein</fullName>
    </submittedName>
</protein>
<dbReference type="Proteomes" id="UP000183954">
    <property type="component" value="Unassembled WGS sequence"/>
</dbReference>
<dbReference type="AlphaFoldDB" id="A0A1M5QBC9"/>
<dbReference type="RefSeq" id="WP_073027150.1">
    <property type="nucleotide sequence ID" value="NZ_FQXJ01000003.1"/>
</dbReference>
<gene>
    <name evidence="2" type="ORF">SAMN02746098_00193</name>
</gene>
<dbReference type="Pfam" id="PF14355">
    <property type="entry name" value="Abi_C"/>
    <property type="match status" value="1"/>
</dbReference>
<reference evidence="3" key="1">
    <citation type="submission" date="2016-11" db="EMBL/GenBank/DDBJ databases">
        <authorList>
            <person name="Varghese N."/>
            <person name="Submissions S."/>
        </authorList>
    </citation>
    <scope>NUCLEOTIDE SEQUENCE [LARGE SCALE GENOMIC DNA]</scope>
    <source>
        <strain evidence="3">DSM 15449</strain>
    </source>
</reference>
<dbReference type="OrthoDB" id="2339338at2"/>
<accession>A0A1M5QBC9</accession>
<evidence type="ECO:0000313" key="3">
    <source>
        <dbReference type="Proteomes" id="UP000183954"/>
    </source>
</evidence>
<keyword evidence="3" id="KW-1185">Reference proteome</keyword>